<dbReference type="Proteomes" id="UP001151760">
    <property type="component" value="Unassembled WGS sequence"/>
</dbReference>
<keyword evidence="2" id="KW-1185">Reference proteome</keyword>
<evidence type="ECO:0000313" key="1">
    <source>
        <dbReference type="EMBL" id="GJT80855.1"/>
    </source>
</evidence>
<gene>
    <name evidence="1" type="ORF">Tco_1055197</name>
</gene>
<reference evidence="1" key="2">
    <citation type="submission" date="2022-01" db="EMBL/GenBank/DDBJ databases">
        <authorList>
            <person name="Yamashiro T."/>
            <person name="Shiraishi A."/>
            <person name="Satake H."/>
            <person name="Nakayama K."/>
        </authorList>
    </citation>
    <scope>NUCLEOTIDE SEQUENCE</scope>
</reference>
<name>A0ABQ5GYX1_9ASTR</name>
<protein>
    <submittedName>
        <fullName evidence="1">Uncharacterized protein</fullName>
    </submittedName>
</protein>
<reference evidence="1" key="1">
    <citation type="journal article" date="2022" name="Int. J. Mol. Sci.">
        <title>Draft Genome of Tanacetum Coccineum: Genomic Comparison of Closely Related Tanacetum-Family Plants.</title>
        <authorList>
            <person name="Yamashiro T."/>
            <person name="Shiraishi A."/>
            <person name="Nakayama K."/>
            <person name="Satake H."/>
        </authorList>
    </citation>
    <scope>NUCLEOTIDE SEQUENCE</scope>
</reference>
<evidence type="ECO:0000313" key="2">
    <source>
        <dbReference type="Proteomes" id="UP001151760"/>
    </source>
</evidence>
<organism evidence="1 2">
    <name type="scientific">Tanacetum coccineum</name>
    <dbReference type="NCBI Taxonomy" id="301880"/>
    <lineage>
        <taxon>Eukaryota</taxon>
        <taxon>Viridiplantae</taxon>
        <taxon>Streptophyta</taxon>
        <taxon>Embryophyta</taxon>
        <taxon>Tracheophyta</taxon>
        <taxon>Spermatophyta</taxon>
        <taxon>Magnoliopsida</taxon>
        <taxon>eudicotyledons</taxon>
        <taxon>Gunneridae</taxon>
        <taxon>Pentapetalae</taxon>
        <taxon>asterids</taxon>
        <taxon>campanulids</taxon>
        <taxon>Asterales</taxon>
        <taxon>Asteraceae</taxon>
        <taxon>Asteroideae</taxon>
        <taxon>Anthemideae</taxon>
        <taxon>Anthemidinae</taxon>
        <taxon>Tanacetum</taxon>
    </lineage>
</organism>
<sequence length="165" mass="18767">MVMDPAERCSSQLLEVPYDMRVLSLFSPSRSSESTSLRKSLRCWFGSSDRSPWNELPFCTNRMVSDRRGTTLSPTRSLMETPEDCARCDKQWKNPTSTISDQSIANLKAQLVGNEMVRVKIPREVPSFDEPKPLPQPLPNCLSLDVILDKESLEALWIFTWTILG</sequence>
<proteinExistence type="predicted"/>
<comment type="caution">
    <text evidence="1">The sequence shown here is derived from an EMBL/GenBank/DDBJ whole genome shotgun (WGS) entry which is preliminary data.</text>
</comment>
<accession>A0ABQ5GYX1</accession>
<dbReference type="EMBL" id="BQNB010019030">
    <property type="protein sequence ID" value="GJT80855.1"/>
    <property type="molecule type" value="Genomic_DNA"/>
</dbReference>